<dbReference type="InterPro" id="IPR017853">
    <property type="entry name" value="GH"/>
</dbReference>
<dbReference type="GO" id="GO:0005975">
    <property type="term" value="P:carbohydrate metabolic process"/>
    <property type="evidence" value="ECO:0007669"/>
    <property type="project" value="InterPro"/>
</dbReference>
<evidence type="ECO:0000256" key="6">
    <source>
        <dbReference type="ARBA" id="ARBA00023295"/>
    </source>
</evidence>
<evidence type="ECO:0000256" key="4">
    <source>
        <dbReference type="ARBA" id="ARBA00022801"/>
    </source>
</evidence>
<dbReference type="STRING" id="1295533.A0A1E3HEJ6"/>
<dbReference type="PANTHER" id="PTHR22600:SF26">
    <property type="entry name" value="BETA-N-ACETYLHEXOSAMINIDASE"/>
    <property type="match status" value="1"/>
</dbReference>
<dbReference type="InterPro" id="IPR025705">
    <property type="entry name" value="Beta_hexosaminidase_sua/sub"/>
</dbReference>
<proteinExistence type="inferred from homology"/>
<keyword evidence="4 7" id="KW-0378">Hydrolase</keyword>
<dbReference type="EC" id="3.2.1.52" evidence="7"/>
<protein>
    <recommendedName>
        <fullName evidence="7">Beta-hexosaminidase</fullName>
        <ecNumber evidence="7">3.2.1.52</ecNumber>
    </recommendedName>
</protein>
<dbReference type="Gene3D" id="3.20.20.80">
    <property type="entry name" value="Glycosidases"/>
    <property type="match status" value="1"/>
</dbReference>
<dbReference type="OrthoDB" id="428480at2759"/>
<dbReference type="Pfam" id="PF00728">
    <property type="entry name" value="Glyco_hydro_20"/>
    <property type="match status" value="1"/>
</dbReference>
<dbReference type="EMBL" id="AWGJ01000011">
    <property type="protein sequence ID" value="ODN74768.1"/>
    <property type="molecule type" value="Genomic_DNA"/>
</dbReference>
<evidence type="ECO:0000256" key="5">
    <source>
        <dbReference type="ARBA" id="ARBA00023180"/>
    </source>
</evidence>
<dbReference type="PRINTS" id="PR00738">
    <property type="entry name" value="GLHYDRLASE20"/>
</dbReference>
<evidence type="ECO:0000256" key="7">
    <source>
        <dbReference type="PIRNR" id="PIRNR001093"/>
    </source>
</evidence>
<feature type="domain" description="Glycoside hydrolase family 20 catalytic" evidence="9">
    <location>
        <begin position="204"/>
        <end position="538"/>
    </location>
</feature>
<feature type="active site" description="Proton donor" evidence="8">
    <location>
        <position position="363"/>
    </location>
</feature>
<dbReference type="PIRSF" id="PIRSF001093">
    <property type="entry name" value="B-hxosamndse_ab_euk"/>
    <property type="match status" value="1"/>
</dbReference>
<dbReference type="CDD" id="cd06562">
    <property type="entry name" value="GH20_HexA_HexB-like"/>
    <property type="match status" value="1"/>
</dbReference>
<dbReference type="AlphaFoldDB" id="A0A1E3HEJ6"/>
<organism evidence="10 11">
    <name type="scientific">Cryptococcus amylolentus CBS 6039</name>
    <dbReference type="NCBI Taxonomy" id="1295533"/>
    <lineage>
        <taxon>Eukaryota</taxon>
        <taxon>Fungi</taxon>
        <taxon>Dikarya</taxon>
        <taxon>Basidiomycota</taxon>
        <taxon>Agaricomycotina</taxon>
        <taxon>Tremellomycetes</taxon>
        <taxon>Tremellales</taxon>
        <taxon>Cryptococcaceae</taxon>
        <taxon>Cryptococcus</taxon>
    </lineage>
</organism>
<comment type="caution">
    <text evidence="10">The sequence shown here is derived from an EMBL/GenBank/DDBJ whole genome shotgun (WGS) entry which is preliminary data.</text>
</comment>
<evidence type="ECO:0000259" key="9">
    <source>
        <dbReference type="Pfam" id="PF00728"/>
    </source>
</evidence>
<dbReference type="RefSeq" id="XP_018990549.1">
    <property type="nucleotide sequence ID" value="XM_019141742.1"/>
</dbReference>
<evidence type="ECO:0000256" key="2">
    <source>
        <dbReference type="ARBA" id="ARBA00006285"/>
    </source>
</evidence>
<reference evidence="10 11" key="1">
    <citation type="submission" date="2016-06" db="EMBL/GenBank/DDBJ databases">
        <title>Evolution of pathogenesis and genome organization in the Tremellales.</title>
        <authorList>
            <person name="Cuomo C."/>
            <person name="Litvintseva A."/>
            <person name="Heitman J."/>
            <person name="Chen Y."/>
            <person name="Sun S."/>
            <person name="Springer D."/>
            <person name="Dromer F."/>
            <person name="Young S."/>
            <person name="Zeng Q."/>
            <person name="Chapman S."/>
            <person name="Gujja S."/>
            <person name="Saif S."/>
            <person name="Birren B."/>
        </authorList>
    </citation>
    <scope>NUCLEOTIDE SEQUENCE [LARGE SCALE GENOMIC DNA]</scope>
    <source>
        <strain evidence="10 11">CBS 6039</strain>
    </source>
</reference>
<evidence type="ECO:0000313" key="10">
    <source>
        <dbReference type="EMBL" id="ODN74768.1"/>
    </source>
</evidence>
<comment type="similarity">
    <text evidence="2 7">Belongs to the glycosyl hydrolase 20 family.</text>
</comment>
<dbReference type="Gene3D" id="3.30.379.10">
    <property type="entry name" value="Chitobiase/beta-hexosaminidase domain 2-like"/>
    <property type="match status" value="1"/>
</dbReference>
<comment type="catalytic activity">
    <reaction evidence="1 7">
        <text>Hydrolysis of terminal non-reducing N-acetyl-D-hexosamine residues in N-acetyl-beta-D-hexosaminides.</text>
        <dbReference type="EC" id="3.2.1.52"/>
    </reaction>
</comment>
<dbReference type="InterPro" id="IPR029018">
    <property type="entry name" value="Hex-like_dom2"/>
</dbReference>
<evidence type="ECO:0000256" key="3">
    <source>
        <dbReference type="ARBA" id="ARBA00022729"/>
    </source>
</evidence>
<accession>A0A1E3HEJ6</accession>
<dbReference type="GO" id="GO:0016020">
    <property type="term" value="C:membrane"/>
    <property type="evidence" value="ECO:0007669"/>
    <property type="project" value="TreeGrafter"/>
</dbReference>
<keyword evidence="6 7" id="KW-0326">Glycosidase</keyword>
<dbReference type="GO" id="GO:0030203">
    <property type="term" value="P:glycosaminoglycan metabolic process"/>
    <property type="evidence" value="ECO:0007669"/>
    <property type="project" value="TreeGrafter"/>
</dbReference>
<keyword evidence="11" id="KW-1185">Reference proteome</keyword>
<dbReference type="FunFam" id="3.20.20.80:FF:000063">
    <property type="entry name" value="Beta-hexosaminidase"/>
    <property type="match status" value="1"/>
</dbReference>
<gene>
    <name evidence="10" type="ORF">L202_07089</name>
</gene>
<dbReference type="PANTHER" id="PTHR22600">
    <property type="entry name" value="BETA-HEXOSAMINIDASE"/>
    <property type="match status" value="1"/>
</dbReference>
<dbReference type="GO" id="GO:0004563">
    <property type="term" value="F:beta-N-acetylhexosaminidase activity"/>
    <property type="evidence" value="ECO:0007669"/>
    <property type="project" value="UniProtKB-EC"/>
</dbReference>
<keyword evidence="3" id="KW-0732">Signal</keyword>
<keyword evidence="5" id="KW-0325">Glycoprotein</keyword>
<dbReference type="SUPFAM" id="SSF51445">
    <property type="entry name" value="(Trans)glycosidases"/>
    <property type="match status" value="1"/>
</dbReference>
<sequence>MFINRLFETVIPLLPYLGPSAVTHKPDINVVPLPTHYTIGQGATPICLSLDFSIKSVAGAVHTYPTDLLQAMSATEDRLKNVTARYLSVTGGREFFPGYSEKLSSCQYFLDSAYVELTAYNGTSDILEEATRPVEERPLLEAYSLDMPLKRRAAFIKARGPLGAFRGLTTLDNLFYRVEDSTSEGAGRVYAPWAPYSIADKPAFGWRAFLLDTSRHYFSVDSILKTLDTMASVKLNVFHWHVTDSNSWPLDILAYPNLAKKGAYSPLEVYSDEDVRNIIEYAGHHGIDTLLEIDTPGHTASIYPSHPSHVACFESTPFHQYAHQPPAGQLRFASEKVMKWTEGLLREVAALASSQYLSTGGDEINVDCMLKDGPTARDLKNNDWTLDDALDRFTAVTHAPIRAAGKTPVVWQEMVLDHGEMPSLGNDTIVDIWVNSADARKVLDKGFRIVHASADYFYLDCGQGGWIGQEGGGNSWCDPLKSWAKIYSFDPFIDVKDDERHLVLGGQTSLWAEQTDETNLEPTVWPRAAALAEVFWSGPGPDGRPRSAISALPRMHDVRYRMVSRGVRAAPLQPHWCALRPGACVFGG</sequence>
<evidence type="ECO:0000256" key="1">
    <source>
        <dbReference type="ARBA" id="ARBA00001231"/>
    </source>
</evidence>
<dbReference type="Proteomes" id="UP000094065">
    <property type="component" value="Unassembled WGS sequence"/>
</dbReference>
<dbReference type="SUPFAM" id="SSF55545">
    <property type="entry name" value="beta-N-acetylhexosaminidase-like domain"/>
    <property type="match status" value="1"/>
</dbReference>
<evidence type="ECO:0000313" key="11">
    <source>
        <dbReference type="Proteomes" id="UP000094065"/>
    </source>
</evidence>
<name>A0A1E3HEJ6_9TREE</name>
<dbReference type="GeneID" id="30158398"/>
<evidence type="ECO:0000256" key="8">
    <source>
        <dbReference type="PIRSR" id="PIRSR001093-1"/>
    </source>
</evidence>
<dbReference type="InterPro" id="IPR015883">
    <property type="entry name" value="Glyco_hydro_20_cat"/>
</dbReference>